<dbReference type="GO" id="GO:0004803">
    <property type="term" value="F:transposase activity"/>
    <property type="evidence" value="ECO:0007669"/>
    <property type="project" value="InterPro"/>
</dbReference>
<feature type="domain" description="Transposase IS116/IS110/IS902 C-terminal" evidence="2">
    <location>
        <begin position="206"/>
        <end position="285"/>
    </location>
</feature>
<keyword evidence="4" id="KW-1185">Reference proteome</keyword>
<feature type="domain" description="Transposase IS110-like N-terminal" evidence="1">
    <location>
        <begin position="5"/>
        <end position="158"/>
    </location>
</feature>
<gene>
    <name evidence="3" type="ORF">GCM10008957_42680</name>
</gene>
<proteinExistence type="predicted"/>
<evidence type="ECO:0000259" key="1">
    <source>
        <dbReference type="Pfam" id="PF01548"/>
    </source>
</evidence>
<dbReference type="InterPro" id="IPR002525">
    <property type="entry name" value="Transp_IS110-like_N"/>
</dbReference>
<dbReference type="Pfam" id="PF02371">
    <property type="entry name" value="Transposase_20"/>
    <property type="match status" value="1"/>
</dbReference>
<accession>A0A918FDY5</accession>
<dbReference type="InterPro" id="IPR003346">
    <property type="entry name" value="Transposase_20"/>
</dbReference>
<dbReference type="AlphaFoldDB" id="A0A918FDY5"/>
<dbReference type="PANTHER" id="PTHR33055">
    <property type="entry name" value="TRANSPOSASE FOR INSERTION SEQUENCE ELEMENT IS1111A"/>
    <property type="match status" value="1"/>
</dbReference>
<dbReference type="GO" id="GO:0003677">
    <property type="term" value="F:DNA binding"/>
    <property type="evidence" value="ECO:0007669"/>
    <property type="project" value="InterPro"/>
</dbReference>
<evidence type="ECO:0000313" key="3">
    <source>
        <dbReference type="EMBL" id="GGR26675.1"/>
    </source>
</evidence>
<name>A0A918FDY5_9DEIO</name>
<dbReference type="PANTHER" id="PTHR33055:SF3">
    <property type="entry name" value="PUTATIVE TRANSPOSASE FOR IS117-RELATED"/>
    <property type="match status" value="1"/>
</dbReference>
<dbReference type="Pfam" id="PF01548">
    <property type="entry name" value="DEDD_Tnp_IS110"/>
    <property type="match status" value="1"/>
</dbReference>
<reference evidence="3" key="2">
    <citation type="submission" date="2020-09" db="EMBL/GenBank/DDBJ databases">
        <authorList>
            <person name="Sun Q."/>
            <person name="Ohkuma M."/>
        </authorList>
    </citation>
    <scope>NUCLEOTIDE SEQUENCE</scope>
    <source>
        <strain evidence="3">JCM 31311</strain>
    </source>
</reference>
<evidence type="ECO:0000313" key="4">
    <source>
        <dbReference type="Proteomes" id="UP000603865"/>
    </source>
</evidence>
<dbReference type="Proteomes" id="UP000603865">
    <property type="component" value="Unassembled WGS sequence"/>
</dbReference>
<evidence type="ECO:0000259" key="2">
    <source>
        <dbReference type="Pfam" id="PF02371"/>
    </source>
</evidence>
<dbReference type="EMBL" id="BMQL01000039">
    <property type="protein sequence ID" value="GGR26675.1"/>
    <property type="molecule type" value="Genomic_DNA"/>
</dbReference>
<reference evidence="3" key="1">
    <citation type="journal article" date="2014" name="Int. J. Syst. Evol. Microbiol.">
        <title>Complete genome sequence of Corynebacterium casei LMG S-19264T (=DSM 44701T), isolated from a smear-ripened cheese.</title>
        <authorList>
            <consortium name="US DOE Joint Genome Institute (JGI-PGF)"/>
            <person name="Walter F."/>
            <person name="Albersmeier A."/>
            <person name="Kalinowski J."/>
            <person name="Ruckert C."/>
        </authorList>
    </citation>
    <scope>NUCLEOTIDE SEQUENCE</scope>
    <source>
        <strain evidence="3">JCM 31311</strain>
    </source>
</reference>
<dbReference type="InterPro" id="IPR047650">
    <property type="entry name" value="Transpos_IS110"/>
</dbReference>
<dbReference type="GO" id="GO:0006313">
    <property type="term" value="P:DNA transposition"/>
    <property type="evidence" value="ECO:0007669"/>
    <property type="project" value="InterPro"/>
</dbReference>
<protein>
    <submittedName>
        <fullName evidence="3">IS110 family transposase</fullName>
    </submittedName>
</protein>
<organism evidence="3 4">
    <name type="scientific">Deinococcus ruber</name>
    <dbReference type="NCBI Taxonomy" id="1848197"/>
    <lineage>
        <taxon>Bacteria</taxon>
        <taxon>Thermotogati</taxon>
        <taxon>Deinococcota</taxon>
        <taxon>Deinococci</taxon>
        <taxon>Deinococcales</taxon>
        <taxon>Deinococcaceae</taxon>
        <taxon>Deinococcus</taxon>
    </lineage>
</organism>
<dbReference type="RefSeq" id="WP_189092536.1">
    <property type="nucleotide sequence ID" value="NZ_BMQL01000039.1"/>
</dbReference>
<sequence>MFVLGLDVGLSDLYARLLDVPTQGTPVAVGDICVFPNSPAGHQALCVWLQTHSAVPALTAVVMESTGVYWERIAVCLHTTGFAVSVVNGAQIKYFAKSMLRRGKTDKMDAELIARYGAIMRPARWTPTDACVESLRALVHERDAVIELITLEKGRHHALDHRHAVQDVVVRLCDERLLLLGQQRDTLNQAIQDTIALPGRLHVQIELLASVPGIGQLTAAVLLSETGHLEDMHRSEQWTAYAGLSPVPRQSGAMVGRCRISKIGNARLRRAMYLSAVTVSRLSNPLGAYDRRLVEQGKPKKVALIALARKLLRICFAVLKTAQPFDPAYQRPLKAA</sequence>
<comment type="caution">
    <text evidence="3">The sequence shown here is derived from an EMBL/GenBank/DDBJ whole genome shotgun (WGS) entry which is preliminary data.</text>
</comment>